<comment type="caution">
    <text evidence="2">Lacks conserved residue(s) required for the propagation of feature annotation.</text>
</comment>
<dbReference type="AlphaFoldDB" id="A0A7E5W3D6"/>
<dbReference type="RefSeq" id="XP_026734816.1">
    <property type="nucleotide sequence ID" value="XM_026879015.1"/>
</dbReference>
<evidence type="ECO:0000256" key="5">
    <source>
        <dbReference type="SAM" id="SignalP"/>
    </source>
</evidence>
<dbReference type="InterPro" id="IPR036055">
    <property type="entry name" value="LDL_receptor-like_sf"/>
</dbReference>
<evidence type="ECO:0000256" key="4">
    <source>
        <dbReference type="SAM" id="Phobius"/>
    </source>
</evidence>
<protein>
    <submittedName>
        <fullName evidence="8">Uncharacterized protein LOC113498865 isoform X1</fullName>
    </submittedName>
</protein>
<name>A0A7E5W3D6_TRINI</name>
<dbReference type="InterPro" id="IPR036179">
    <property type="entry name" value="Ig-like_dom_sf"/>
</dbReference>
<keyword evidence="7" id="KW-1185">Reference proteome</keyword>
<feature type="transmembrane region" description="Helical" evidence="4">
    <location>
        <begin position="242"/>
        <end position="264"/>
    </location>
</feature>
<dbReference type="PROSITE" id="PS50068">
    <property type="entry name" value="LDLRA_2"/>
    <property type="match status" value="1"/>
</dbReference>
<feature type="domain" description="Ig-like" evidence="6">
    <location>
        <begin position="29"/>
        <end position="113"/>
    </location>
</feature>
<dbReference type="OrthoDB" id="6118542at2759"/>
<dbReference type="CDD" id="cd00112">
    <property type="entry name" value="LDLa"/>
    <property type="match status" value="1"/>
</dbReference>
<keyword evidence="1" id="KW-1015">Disulfide bond</keyword>
<evidence type="ECO:0000313" key="7">
    <source>
        <dbReference type="Proteomes" id="UP000322000"/>
    </source>
</evidence>
<reference evidence="8" key="1">
    <citation type="submission" date="2025-08" db="UniProtKB">
        <authorList>
            <consortium name="RefSeq"/>
        </authorList>
    </citation>
    <scope>IDENTIFICATION</scope>
</reference>
<evidence type="ECO:0000259" key="6">
    <source>
        <dbReference type="PROSITE" id="PS50835"/>
    </source>
</evidence>
<dbReference type="InParanoid" id="A0A7E5W3D6"/>
<feature type="compositionally biased region" description="Low complexity" evidence="3">
    <location>
        <begin position="607"/>
        <end position="628"/>
    </location>
</feature>
<feature type="signal peptide" evidence="5">
    <location>
        <begin position="1"/>
        <end position="24"/>
    </location>
</feature>
<keyword evidence="4" id="KW-0472">Membrane</keyword>
<organism evidence="7 8">
    <name type="scientific">Trichoplusia ni</name>
    <name type="common">Cabbage looper</name>
    <dbReference type="NCBI Taxonomy" id="7111"/>
    <lineage>
        <taxon>Eukaryota</taxon>
        <taxon>Metazoa</taxon>
        <taxon>Ecdysozoa</taxon>
        <taxon>Arthropoda</taxon>
        <taxon>Hexapoda</taxon>
        <taxon>Insecta</taxon>
        <taxon>Pterygota</taxon>
        <taxon>Neoptera</taxon>
        <taxon>Endopterygota</taxon>
        <taxon>Lepidoptera</taxon>
        <taxon>Glossata</taxon>
        <taxon>Ditrysia</taxon>
        <taxon>Noctuoidea</taxon>
        <taxon>Noctuidae</taxon>
        <taxon>Plusiinae</taxon>
        <taxon>Trichoplusia</taxon>
    </lineage>
</organism>
<evidence type="ECO:0000256" key="1">
    <source>
        <dbReference type="ARBA" id="ARBA00023157"/>
    </source>
</evidence>
<dbReference type="InterPro" id="IPR007110">
    <property type="entry name" value="Ig-like_dom"/>
</dbReference>
<evidence type="ECO:0000256" key="2">
    <source>
        <dbReference type="PROSITE-ProRule" id="PRU00124"/>
    </source>
</evidence>
<dbReference type="SUPFAM" id="SSF48726">
    <property type="entry name" value="Immunoglobulin"/>
    <property type="match status" value="1"/>
</dbReference>
<dbReference type="Gene3D" id="2.60.40.10">
    <property type="entry name" value="Immunoglobulins"/>
    <property type="match status" value="1"/>
</dbReference>
<keyword evidence="4" id="KW-0812">Transmembrane</keyword>
<sequence>MFSSFNNLLPSVILLLYSSKACTGDIPTPSLVLYMPGEPEYTDVLVRRVHDNLTLVCELRGEATHRVYVWNYMKENGTNDVMFQVEPKGPTTSSTLTKYDLQESDSGHYMCSAPPFSVTKYILVQTRGPKYCGRGAFWCGKRCMAPQYVCDGRRDCERAEDEAPAMCPPHTCARNDKLNCSTGRCISESACCRTNSPLCQQPSCCDEHPRYSRLEGYVDVEYPPLFEDRHAGDDYGFIQSTIYTVTACALIFMIAVVLLVSAICKMHMKRAALREYAHAERATRQHYSLQYAQVQPQRFPPCYEASRLLEASPAASPPTSPRHALQCGSECPPAAPPADTAVEPEPPAGGFGLARLSAIFSSRYRQVPTQSDVELTNVRSSSLNNSPTRNRTLDNYRSPTYCDLNTSEFYFTNPETGDYGRDLNYMATPVDYMRRNSNTTLERVIDQLDRQRLTLQLGRFQLTIPRFGRRAETDRRPDTPNVAEINIDDLDFVRMTSHDTYTLNGRTIRLLGANFENYPVLPDGTRPPPYNEAMRCKFFGPPPEYLSREGLNARVDEEARNNIEMPPCYDELGNPSNVQNPGTSNTSQGETSNATQNDNASVRDRSIINNNNNGESSQVITNNNTSDSTVNNNVPSLCSIINNLPAIDSDVNANDTTVNC</sequence>
<feature type="region of interest" description="Disordered" evidence="3">
    <location>
        <begin position="565"/>
        <end position="628"/>
    </location>
</feature>
<dbReference type="KEGG" id="tnl:113498865"/>
<evidence type="ECO:0000256" key="3">
    <source>
        <dbReference type="SAM" id="MobiDB-lite"/>
    </source>
</evidence>
<dbReference type="Gene3D" id="4.10.400.10">
    <property type="entry name" value="Low-density Lipoprotein Receptor"/>
    <property type="match status" value="1"/>
</dbReference>
<keyword evidence="4" id="KW-1133">Transmembrane helix</keyword>
<dbReference type="SUPFAM" id="SSF57424">
    <property type="entry name" value="LDL receptor-like module"/>
    <property type="match status" value="1"/>
</dbReference>
<dbReference type="Proteomes" id="UP000322000">
    <property type="component" value="Chromosome 11"/>
</dbReference>
<keyword evidence="5" id="KW-0732">Signal</keyword>
<feature type="chain" id="PRO_5028825780" evidence="5">
    <location>
        <begin position="25"/>
        <end position="660"/>
    </location>
</feature>
<gene>
    <name evidence="8" type="primary">LOC113498865</name>
</gene>
<dbReference type="PROSITE" id="PS50835">
    <property type="entry name" value="IG_LIKE"/>
    <property type="match status" value="1"/>
</dbReference>
<evidence type="ECO:0000313" key="8">
    <source>
        <dbReference type="RefSeq" id="XP_026734816.1"/>
    </source>
</evidence>
<proteinExistence type="predicted"/>
<feature type="compositionally biased region" description="Polar residues" evidence="3">
    <location>
        <begin position="574"/>
        <end position="600"/>
    </location>
</feature>
<dbReference type="InterPro" id="IPR002172">
    <property type="entry name" value="LDrepeatLR_classA_rpt"/>
</dbReference>
<dbReference type="GeneID" id="113498865"/>
<accession>A0A7E5W3D6</accession>
<feature type="region of interest" description="Disordered" evidence="3">
    <location>
        <begin position="313"/>
        <end position="347"/>
    </location>
</feature>
<dbReference type="InterPro" id="IPR013783">
    <property type="entry name" value="Ig-like_fold"/>
</dbReference>